<accession>A0A1S2LBT1</accession>
<dbReference type="InterPro" id="IPR011577">
    <property type="entry name" value="Cyt_b561_bac/Ni-Hgenase"/>
</dbReference>
<dbReference type="InterPro" id="IPR051817">
    <property type="entry name" value="FDH_cytochrome_b556_subunit"/>
</dbReference>
<dbReference type="GO" id="GO:0009055">
    <property type="term" value="F:electron transfer activity"/>
    <property type="evidence" value="ECO:0007669"/>
    <property type="project" value="InterPro"/>
</dbReference>
<dbReference type="GO" id="GO:0005886">
    <property type="term" value="C:plasma membrane"/>
    <property type="evidence" value="ECO:0007669"/>
    <property type="project" value="UniProtKB-SubCell"/>
</dbReference>
<feature type="transmembrane region" description="Helical" evidence="6">
    <location>
        <begin position="63"/>
        <end position="82"/>
    </location>
</feature>
<dbReference type="GO" id="GO:0015944">
    <property type="term" value="P:formate oxidation"/>
    <property type="evidence" value="ECO:0007669"/>
    <property type="project" value="TreeGrafter"/>
</dbReference>
<keyword evidence="4 6" id="KW-1133">Transmembrane helix</keyword>
<dbReference type="Pfam" id="PF01292">
    <property type="entry name" value="Ni_hydr_CYTB"/>
    <property type="match status" value="1"/>
</dbReference>
<sequence>MKKEETTMSSRQQTVKRFSKWVIIAHWTNALAFFALYITALPLYTDFFSWMYPIFGGPENLRLLHRIFAVIFVLPPLVMLIVDPKSLFHWLKQTLTWRKEDIQFFVKFPKEFFGGHVKDMPKQDFFNAGEKLNSLLTITCAILLIGSGIVMWMPELFPLALIQWAYPLHNIAFGLSVAVVVGHIYLSLGHPGSKASMQGMTKGDVPVKYAKEHHGKWYDELVAKGEIKEEKPVKKGKGA</sequence>
<comment type="caution">
    <text evidence="8">The sequence shown here is derived from an EMBL/GenBank/DDBJ whole genome shotgun (WGS) entry which is preliminary data.</text>
</comment>
<dbReference type="SUPFAM" id="SSF81342">
    <property type="entry name" value="Transmembrane di-heme cytochromes"/>
    <property type="match status" value="1"/>
</dbReference>
<dbReference type="GO" id="GO:0009061">
    <property type="term" value="P:anaerobic respiration"/>
    <property type="evidence" value="ECO:0007669"/>
    <property type="project" value="TreeGrafter"/>
</dbReference>
<feature type="domain" description="Cytochrome b561 bacterial/Ni-hydrogenase" evidence="7">
    <location>
        <begin position="17"/>
        <end position="203"/>
    </location>
</feature>
<evidence type="ECO:0000256" key="4">
    <source>
        <dbReference type="ARBA" id="ARBA00022989"/>
    </source>
</evidence>
<dbReference type="Gene3D" id="1.20.950.20">
    <property type="entry name" value="Transmembrane di-heme cytochromes, Chain C"/>
    <property type="match status" value="1"/>
</dbReference>
<evidence type="ECO:0000256" key="3">
    <source>
        <dbReference type="ARBA" id="ARBA00022692"/>
    </source>
</evidence>
<dbReference type="GO" id="GO:0022904">
    <property type="term" value="P:respiratory electron transport chain"/>
    <property type="evidence" value="ECO:0007669"/>
    <property type="project" value="InterPro"/>
</dbReference>
<feature type="transmembrane region" description="Helical" evidence="6">
    <location>
        <begin position="21"/>
        <end position="43"/>
    </location>
</feature>
<dbReference type="PANTHER" id="PTHR30074">
    <property type="entry name" value="FORMATE DEHYDROGENASE, NITRATE-INDUCIBLE, CYTOCHROME B556 FDN SUBUNIT"/>
    <property type="match status" value="1"/>
</dbReference>
<reference evidence="8" key="1">
    <citation type="submission" date="2016-10" db="EMBL/GenBank/DDBJ databases">
        <title>Draft genome sequences of four alkaliphilic bacteria belonging to the Anaerobacillus genus.</title>
        <authorList>
            <person name="Bassil N.M."/>
            <person name="Lloyd J.R."/>
        </authorList>
    </citation>
    <scope>NUCLEOTIDE SEQUENCE [LARGE SCALE GENOMIC DNA]</scope>
    <source>
        <strain evidence="8">NB2006</strain>
    </source>
</reference>
<evidence type="ECO:0000256" key="2">
    <source>
        <dbReference type="ARBA" id="ARBA00022475"/>
    </source>
</evidence>
<evidence type="ECO:0000256" key="5">
    <source>
        <dbReference type="ARBA" id="ARBA00023136"/>
    </source>
</evidence>
<dbReference type="AlphaFoldDB" id="A0A1S2LBT1"/>
<keyword evidence="5 6" id="KW-0472">Membrane</keyword>
<gene>
    <name evidence="8" type="ORF">AWH56_17340</name>
</gene>
<feature type="transmembrane region" description="Helical" evidence="6">
    <location>
        <begin position="164"/>
        <end position="188"/>
    </location>
</feature>
<evidence type="ECO:0000313" key="8">
    <source>
        <dbReference type="EMBL" id="OIJ09493.1"/>
    </source>
</evidence>
<dbReference type="GO" id="GO:0009326">
    <property type="term" value="C:formate dehydrogenase complex"/>
    <property type="evidence" value="ECO:0007669"/>
    <property type="project" value="TreeGrafter"/>
</dbReference>
<keyword evidence="3 6" id="KW-0812">Transmembrane</keyword>
<dbReference type="InterPro" id="IPR016174">
    <property type="entry name" value="Di-haem_cyt_TM"/>
</dbReference>
<evidence type="ECO:0000259" key="7">
    <source>
        <dbReference type="Pfam" id="PF01292"/>
    </source>
</evidence>
<keyword evidence="2" id="KW-1003">Cell membrane</keyword>
<proteinExistence type="predicted"/>
<dbReference type="GO" id="GO:0036397">
    <property type="term" value="F:formate dehydrogenase (quinone) activity"/>
    <property type="evidence" value="ECO:0007669"/>
    <property type="project" value="TreeGrafter"/>
</dbReference>
<feature type="transmembrane region" description="Helical" evidence="6">
    <location>
        <begin position="132"/>
        <end position="152"/>
    </location>
</feature>
<evidence type="ECO:0000256" key="1">
    <source>
        <dbReference type="ARBA" id="ARBA00004651"/>
    </source>
</evidence>
<organism evidence="8">
    <name type="scientific">Anaerobacillus isosaccharinicus</name>
    <dbReference type="NCBI Taxonomy" id="1532552"/>
    <lineage>
        <taxon>Bacteria</taxon>
        <taxon>Bacillati</taxon>
        <taxon>Bacillota</taxon>
        <taxon>Bacilli</taxon>
        <taxon>Bacillales</taxon>
        <taxon>Bacillaceae</taxon>
        <taxon>Anaerobacillus</taxon>
    </lineage>
</organism>
<comment type="subcellular location">
    <subcellularLocation>
        <location evidence="1">Cell membrane</location>
        <topology evidence="1">Multi-pass membrane protein</topology>
    </subcellularLocation>
</comment>
<protein>
    <submittedName>
        <fullName evidence="8">Formate dehydrogenase</fullName>
    </submittedName>
</protein>
<dbReference type="EMBL" id="LQXD01000152">
    <property type="protein sequence ID" value="OIJ09493.1"/>
    <property type="molecule type" value="Genomic_DNA"/>
</dbReference>
<name>A0A1S2LBT1_9BACI</name>
<evidence type="ECO:0000256" key="6">
    <source>
        <dbReference type="SAM" id="Phobius"/>
    </source>
</evidence>
<dbReference type="PANTHER" id="PTHR30074:SF6">
    <property type="entry name" value="FORMATE DEHYDROGENASE GAMMA SUBUNIT"/>
    <property type="match status" value="1"/>
</dbReference>